<keyword evidence="1" id="KW-0472">Membrane</keyword>
<proteinExistence type="predicted"/>
<keyword evidence="1" id="KW-1133">Transmembrane helix</keyword>
<feature type="transmembrane region" description="Helical" evidence="1">
    <location>
        <begin position="325"/>
        <end position="345"/>
    </location>
</feature>
<feature type="non-terminal residue" evidence="2">
    <location>
        <position position="405"/>
    </location>
</feature>
<dbReference type="GO" id="GO:0003676">
    <property type="term" value="F:nucleic acid binding"/>
    <property type="evidence" value="ECO:0007669"/>
    <property type="project" value="InterPro"/>
</dbReference>
<comment type="caution">
    <text evidence="2">The sequence shown here is derived from an EMBL/GenBank/DDBJ whole genome shotgun (WGS) entry which is preliminary data.</text>
</comment>
<feature type="transmembrane region" description="Helical" evidence="1">
    <location>
        <begin position="295"/>
        <end position="313"/>
    </location>
</feature>
<gene>
    <name evidence="2" type="ORF">PGLA1383_LOCUS49497</name>
</gene>
<evidence type="ECO:0000313" key="3">
    <source>
        <dbReference type="Proteomes" id="UP000654075"/>
    </source>
</evidence>
<protein>
    <submittedName>
        <fullName evidence="2">Uncharacterized protein</fullName>
    </submittedName>
</protein>
<dbReference type="InterPro" id="IPR012337">
    <property type="entry name" value="RNaseH-like_sf"/>
</dbReference>
<sequence length="405" mass="42403">VLDVQPWCTEKAGRQPGQPISLTDAVFRQLGGESMDKGSRMTDWEGELSHAQLRYAAADAWAALRLFALSPVGAIVAIASESGEVGRLEIDSASLLDKGVSNLARAHVLVSTRFQRTVFSVVSAVILAALSGTAVVGSVALPTLASVLFVYASVAESSGTKSKGLARYNSAQALELAAEQEKTLADAESAKAFLPFGVGLTAIFAAACVTLRIFDEAEGEASSLLLSPFFSTLMRRFFGLSSVIGAMITADKALLMGTKLTPRSRPEENQNITEWEAAALSLDSELNEPQLETRIAVALSTVLASLIPVPLFFHSLEEVTAGLDTLAVIVSSTAAAQAAVVFLASEREFVDAERRIAVQSKQAALSELFYAQAQAESAVLAPSTTMSGAALAAASVAVEFSQLGG</sequence>
<dbReference type="Gene3D" id="3.30.420.10">
    <property type="entry name" value="Ribonuclease H-like superfamily/Ribonuclease H"/>
    <property type="match status" value="1"/>
</dbReference>
<keyword evidence="1" id="KW-0812">Transmembrane</keyword>
<name>A0A813H7P1_POLGL</name>
<dbReference type="AlphaFoldDB" id="A0A813H7P1"/>
<feature type="non-terminal residue" evidence="2">
    <location>
        <position position="1"/>
    </location>
</feature>
<evidence type="ECO:0000313" key="2">
    <source>
        <dbReference type="EMBL" id="CAE8633677.1"/>
    </source>
</evidence>
<feature type="transmembrane region" description="Helical" evidence="1">
    <location>
        <begin position="192"/>
        <end position="214"/>
    </location>
</feature>
<evidence type="ECO:0000256" key="1">
    <source>
        <dbReference type="SAM" id="Phobius"/>
    </source>
</evidence>
<dbReference type="OrthoDB" id="1920326at2759"/>
<accession>A0A813H7P1</accession>
<keyword evidence="3" id="KW-1185">Reference proteome</keyword>
<dbReference type="InterPro" id="IPR036397">
    <property type="entry name" value="RNaseH_sf"/>
</dbReference>
<dbReference type="EMBL" id="CAJNNV010030830">
    <property type="protein sequence ID" value="CAE8633677.1"/>
    <property type="molecule type" value="Genomic_DNA"/>
</dbReference>
<reference evidence="2" key="1">
    <citation type="submission" date="2021-02" db="EMBL/GenBank/DDBJ databases">
        <authorList>
            <person name="Dougan E. K."/>
            <person name="Rhodes N."/>
            <person name="Thang M."/>
            <person name="Chan C."/>
        </authorList>
    </citation>
    <scope>NUCLEOTIDE SEQUENCE</scope>
</reference>
<dbReference type="Proteomes" id="UP000654075">
    <property type="component" value="Unassembled WGS sequence"/>
</dbReference>
<dbReference type="SUPFAM" id="SSF53098">
    <property type="entry name" value="Ribonuclease H-like"/>
    <property type="match status" value="1"/>
</dbReference>
<organism evidence="2 3">
    <name type="scientific">Polarella glacialis</name>
    <name type="common">Dinoflagellate</name>
    <dbReference type="NCBI Taxonomy" id="89957"/>
    <lineage>
        <taxon>Eukaryota</taxon>
        <taxon>Sar</taxon>
        <taxon>Alveolata</taxon>
        <taxon>Dinophyceae</taxon>
        <taxon>Suessiales</taxon>
        <taxon>Suessiaceae</taxon>
        <taxon>Polarella</taxon>
    </lineage>
</organism>
<feature type="transmembrane region" description="Helical" evidence="1">
    <location>
        <begin position="121"/>
        <end position="154"/>
    </location>
</feature>